<dbReference type="Pfam" id="PF02801">
    <property type="entry name" value="Ketoacyl-synt_C"/>
    <property type="match status" value="1"/>
</dbReference>
<keyword evidence="3" id="KW-0808">Transferase</keyword>
<keyword evidence="1" id="KW-0596">Phosphopantetheine</keyword>
<dbReference type="InterPro" id="IPR050091">
    <property type="entry name" value="PKS_NRPS_Biosynth_Enz"/>
</dbReference>
<dbReference type="InterPro" id="IPR016035">
    <property type="entry name" value="Acyl_Trfase/lysoPLipase"/>
</dbReference>
<dbReference type="SUPFAM" id="SSF53901">
    <property type="entry name" value="Thiolase-like"/>
    <property type="match status" value="1"/>
</dbReference>
<dbReference type="InterPro" id="IPR016039">
    <property type="entry name" value="Thiolase-like"/>
</dbReference>
<dbReference type="Pfam" id="PF00698">
    <property type="entry name" value="Acyl_transf_1"/>
    <property type="match status" value="1"/>
</dbReference>
<dbReference type="Gene3D" id="3.40.366.10">
    <property type="entry name" value="Malonyl-Coenzyme A Acyl Carrier Protein, domain 2"/>
    <property type="match status" value="1"/>
</dbReference>
<dbReference type="InterPro" id="IPR016036">
    <property type="entry name" value="Malonyl_transacylase_ACP-bd"/>
</dbReference>
<sequence>MSDNALLKLIGGLSAEKRSMLSRLLHLRPEPIAIIGMGCRFPGGADHPEAFWQLLCDEVDAVGEVPAGRWDAQALYNPEPGTPGKITSRWGGFLSQVDQFDAQFFGISDREAESMDPQQRLLLEVAWEALEDAGLPAEHLRGSKTGVFVGLCANDYARMLYADAERIDAHTGAGAAASIVANRLSYLLDLQGPSIAVDTACSSSLVAVHLACQSLRAGECRLVVAAGVNLILSPGMSITFSKARMLSADGRCKTFDSRADGFGRGEGCGAIVLKRLSEATADGDDIRAVIRGSALNQDGRSNGMTAPNGLAQQAVLRQALEAAGLQASEVSYIEAHGTGTSLGDPIEVESLAEVYGQPRSAGETCFLGSVKTNIGHLEGAAGIAGLIKVVLSLQHGLIPANLHFRKLNPNIALTGTPFAIPTHLQEWSSCSPRRCAGVSAFGFGGTNAHVILEEFMPPPRLAIPSREVHLLLLSAQDRQALRALAAAYIEQLDGQGDIALHDICYSANLRRTHHRHRLAIVGQSGQEFLDQLRAFHQAEAFPQSVRAAQSGEGRSRLAFVFAGQEVRYWGIGRALAEREPVFRAALAECDAYIRPCAGHSVLEAFAAEPSEWPFYRFEFAQLSAFAVQVALATLWKSWGIQPDAVVGYGLAEAAAAHVAGILNLEDAVNVVYQQARLLQCTVEPGRGRMLATELDRPTAEKWIAGYEDRVAVAAIDSPSATVLSGETAAIEAVLQDLPYCALGRWLPCDYALHSPQMDSLQAELVQVLSGITVRPATTAVFSTLRDQTSGNFDAHYWGCAVREPIDYAAAIDTLISQGYDQFIEISPHPDLARATRQCLDYRGRQGAVLSSLERNKDEQATLLTSLGALYTRGYAGRPWQQPYACGGRLVRLPSYPWQRRRYWWPTAKRP</sequence>
<evidence type="ECO:0000313" key="6">
    <source>
        <dbReference type="Proteomes" id="UP001054846"/>
    </source>
</evidence>
<dbReference type="Pfam" id="PF00109">
    <property type="entry name" value="ketoacyl-synt"/>
    <property type="match status" value="1"/>
</dbReference>
<dbReference type="SMART" id="SM00827">
    <property type="entry name" value="PKS_AT"/>
    <property type="match status" value="1"/>
</dbReference>
<dbReference type="PANTHER" id="PTHR43775">
    <property type="entry name" value="FATTY ACID SYNTHASE"/>
    <property type="match status" value="1"/>
</dbReference>
<gene>
    <name evidence="5" type="ORF">ISF26_08035</name>
</gene>
<evidence type="ECO:0000313" key="5">
    <source>
        <dbReference type="EMBL" id="UFP96143.1"/>
    </source>
</evidence>
<protein>
    <submittedName>
        <fullName evidence="5">Type I polyketide synthase</fullName>
    </submittedName>
</protein>
<feature type="domain" description="Ketosynthase family 3 (KS3)" evidence="4">
    <location>
        <begin position="29"/>
        <end position="454"/>
    </location>
</feature>
<dbReference type="InterPro" id="IPR001227">
    <property type="entry name" value="Ac_transferase_dom_sf"/>
</dbReference>
<evidence type="ECO:0000256" key="3">
    <source>
        <dbReference type="ARBA" id="ARBA00022679"/>
    </source>
</evidence>
<keyword evidence="6" id="KW-1185">Reference proteome</keyword>
<dbReference type="Pfam" id="PF22621">
    <property type="entry name" value="CurL-like_PKS_C"/>
    <property type="match status" value="1"/>
</dbReference>
<evidence type="ECO:0000259" key="4">
    <source>
        <dbReference type="PROSITE" id="PS52004"/>
    </source>
</evidence>
<dbReference type="Gene3D" id="3.30.70.3290">
    <property type="match status" value="1"/>
</dbReference>
<dbReference type="Gene3D" id="3.40.47.10">
    <property type="match status" value="1"/>
</dbReference>
<dbReference type="PANTHER" id="PTHR43775:SF37">
    <property type="entry name" value="SI:DKEY-61P9.11"/>
    <property type="match status" value="1"/>
</dbReference>
<dbReference type="Proteomes" id="UP001054846">
    <property type="component" value="Chromosome"/>
</dbReference>
<accession>A0ABY3PR27</accession>
<proteinExistence type="predicted"/>
<reference evidence="5 6" key="1">
    <citation type="journal article" date="2021" name="Genome Biol. Evol.">
        <title>Complete Genome Sequencing of a Novel Gloeobacter Species from a Waterfall Cave in Mexico.</title>
        <authorList>
            <person name="Saw J.H."/>
            <person name="Cardona T."/>
            <person name="Montejano G."/>
        </authorList>
    </citation>
    <scope>NUCLEOTIDE SEQUENCE [LARGE SCALE GENOMIC DNA]</scope>
    <source>
        <strain evidence="5">MG652769</strain>
    </source>
</reference>
<dbReference type="PROSITE" id="PS00606">
    <property type="entry name" value="KS3_1"/>
    <property type="match status" value="1"/>
</dbReference>
<dbReference type="RefSeq" id="WP_230843388.1">
    <property type="nucleotide sequence ID" value="NZ_CP063845.1"/>
</dbReference>
<dbReference type="SUPFAM" id="SSF52151">
    <property type="entry name" value="FabD/lysophospholipase-like"/>
    <property type="match status" value="1"/>
</dbReference>
<organism evidence="5 6">
    <name type="scientific">Gloeobacter morelensis MG652769</name>
    <dbReference type="NCBI Taxonomy" id="2781736"/>
    <lineage>
        <taxon>Bacteria</taxon>
        <taxon>Bacillati</taxon>
        <taxon>Cyanobacteriota</taxon>
        <taxon>Cyanophyceae</taxon>
        <taxon>Gloeobacterales</taxon>
        <taxon>Gloeobacteraceae</taxon>
        <taxon>Gloeobacter</taxon>
        <taxon>Gloeobacter morelensis</taxon>
    </lineage>
</organism>
<dbReference type="CDD" id="cd00833">
    <property type="entry name" value="PKS"/>
    <property type="match status" value="1"/>
</dbReference>
<dbReference type="SMART" id="SM00825">
    <property type="entry name" value="PKS_KS"/>
    <property type="match status" value="1"/>
</dbReference>
<dbReference type="EMBL" id="CP063845">
    <property type="protein sequence ID" value="UFP96143.1"/>
    <property type="molecule type" value="Genomic_DNA"/>
</dbReference>
<dbReference type="InterPro" id="IPR020841">
    <property type="entry name" value="PKS_Beta-ketoAc_synthase_dom"/>
</dbReference>
<dbReference type="PROSITE" id="PS52004">
    <property type="entry name" value="KS3_2"/>
    <property type="match status" value="1"/>
</dbReference>
<dbReference type="InterPro" id="IPR014043">
    <property type="entry name" value="Acyl_transferase_dom"/>
</dbReference>
<evidence type="ECO:0000256" key="1">
    <source>
        <dbReference type="ARBA" id="ARBA00022450"/>
    </source>
</evidence>
<dbReference type="InterPro" id="IPR014030">
    <property type="entry name" value="Ketoacyl_synth_N"/>
</dbReference>
<name>A0ABY3PR27_9CYAN</name>
<keyword evidence="2" id="KW-0597">Phosphoprotein</keyword>
<dbReference type="SUPFAM" id="SSF55048">
    <property type="entry name" value="Probable ACP-binding domain of malonyl-CoA ACP transacylase"/>
    <property type="match status" value="1"/>
</dbReference>
<evidence type="ECO:0000256" key="2">
    <source>
        <dbReference type="ARBA" id="ARBA00022553"/>
    </source>
</evidence>
<dbReference type="InterPro" id="IPR014031">
    <property type="entry name" value="Ketoacyl_synth_C"/>
</dbReference>
<dbReference type="InterPro" id="IPR018201">
    <property type="entry name" value="Ketoacyl_synth_AS"/>
</dbReference>